<comment type="miscellaneous">
    <text evidence="9">The reaction proceeds by a bi uni uni bi ping pong mechanism.</text>
</comment>
<comment type="pathway">
    <text evidence="1 9">Cofactor biosynthesis; (R)-pantothenate biosynthesis; (R)-pantothenate from (R)-pantoate and beta-alanine: step 1/1.</text>
</comment>
<feature type="binding site" evidence="9">
    <location>
        <begin position="147"/>
        <end position="150"/>
    </location>
    <ligand>
        <name>ATP</name>
        <dbReference type="ChEBI" id="CHEBI:30616"/>
    </ligand>
</feature>
<feature type="binding site" evidence="9">
    <location>
        <position position="61"/>
    </location>
    <ligand>
        <name>beta-alanine</name>
        <dbReference type="ChEBI" id="CHEBI:57966"/>
    </ligand>
</feature>
<dbReference type="GO" id="GO:0005524">
    <property type="term" value="F:ATP binding"/>
    <property type="evidence" value="ECO:0007669"/>
    <property type="project" value="UniProtKB-KW"/>
</dbReference>
<evidence type="ECO:0000313" key="11">
    <source>
        <dbReference type="Proteomes" id="UP001248134"/>
    </source>
</evidence>
<dbReference type="PANTHER" id="PTHR21299">
    <property type="entry name" value="CYTIDYLATE KINASE/PANTOATE-BETA-ALANINE LIGASE"/>
    <property type="match status" value="1"/>
</dbReference>
<dbReference type="FunFam" id="3.30.1300.10:FF:000001">
    <property type="entry name" value="Pantothenate synthetase"/>
    <property type="match status" value="1"/>
</dbReference>
<gene>
    <name evidence="9" type="primary">panC</name>
    <name evidence="10" type="ORF">FOS08_13150</name>
</gene>
<dbReference type="SUPFAM" id="SSF52374">
    <property type="entry name" value="Nucleotidylyl transferase"/>
    <property type="match status" value="1"/>
</dbReference>
<dbReference type="GO" id="GO:0005829">
    <property type="term" value="C:cytosol"/>
    <property type="evidence" value="ECO:0007669"/>
    <property type="project" value="TreeGrafter"/>
</dbReference>
<evidence type="ECO:0000256" key="4">
    <source>
        <dbReference type="ARBA" id="ARBA00022598"/>
    </source>
</evidence>
<dbReference type="AlphaFoldDB" id="A0AAJ1Z1G6"/>
<dbReference type="Proteomes" id="UP001248134">
    <property type="component" value="Unassembled WGS sequence"/>
</dbReference>
<keyword evidence="5 9" id="KW-0566">Pantothenate biosynthesis</keyword>
<keyword evidence="4 9" id="KW-0436">Ligase</keyword>
<dbReference type="InterPro" id="IPR004821">
    <property type="entry name" value="Cyt_trans-like"/>
</dbReference>
<dbReference type="NCBIfam" id="TIGR00125">
    <property type="entry name" value="cyt_tran_rel"/>
    <property type="match status" value="1"/>
</dbReference>
<comment type="similarity">
    <text evidence="2 9">Belongs to the pantothenate synthetase family.</text>
</comment>
<dbReference type="Pfam" id="PF02569">
    <property type="entry name" value="Pantoate_ligase"/>
    <property type="match status" value="1"/>
</dbReference>
<name>A0AAJ1Z1G6_9BACI</name>
<evidence type="ECO:0000256" key="8">
    <source>
        <dbReference type="ARBA" id="ARBA00048258"/>
    </source>
</evidence>
<dbReference type="EMBL" id="VLYX01000011">
    <property type="protein sequence ID" value="MDR4326854.1"/>
    <property type="molecule type" value="Genomic_DNA"/>
</dbReference>
<dbReference type="GO" id="GO:0004592">
    <property type="term" value="F:pantoate-beta-alanine ligase activity"/>
    <property type="evidence" value="ECO:0007669"/>
    <property type="project" value="UniProtKB-UniRule"/>
</dbReference>
<dbReference type="InterPro" id="IPR003721">
    <property type="entry name" value="Pantoate_ligase"/>
</dbReference>
<feature type="binding site" evidence="9">
    <location>
        <begin position="184"/>
        <end position="187"/>
    </location>
    <ligand>
        <name>ATP</name>
        <dbReference type="ChEBI" id="CHEBI:30616"/>
    </ligand>
</feature>
<evidence type="ECO:0000256" key="1">
    <source>
        <dbReference type="ARBA" id="ARBA00004990"/>
    </source>
</evidence>
<dbReference type="InterPro" id="IPR042176">
    <property type="entry name" value="Pantoate_ligase_C"/>
</dbReference>
<feature type="binding site" evidence="9">
    <location>
        <position position="61"/>
    </location>
    <ligand>
        <name>(R)-pantoate</name>
        <dbReference type="ChEBI" id="CHEBI:15980"/>
    </ligand>
</feature>
<dbReference type="CDD" id="cd00560">
    <property type="entry name" value="PanC"/>
    <property type="match status" value="1"/>
</dbReference>
<evidence type="ECO:0000256" key="6">
    <source>
        <dbReference type="ARBA" id="ARBA00022741"/>
    </source>
</evidence>
<accession>A0AAJ1Z1G6</accession>
<keyword evidence="7 9" id="KW-0067">ATP-binding</keyword>
<proteinExistence type="inferred from homology"/>
<dbReference type="PANTHER" id="PTHR21299:SF1">
    <property type="entry name" value="PANTOATE--BETA-ALANINE LIGASE"/>
    <property type="match status" value="1"/>
</dbReference>
<feature type="active site" description="Proton donor" evidence="9">
    <location>
        <position position="37"/>
    </location>
</feature>
<comment type="function">
    <text evidence="9">Catalyzes the condensation of pantoate with beta-alanine in an ATP-dependent reaction via a pantoyl-adenylate intermediate.</text>
</comment>
<dbReference type="FunFam" id="3.40.50.620:FF:000013">
    <property type="entry name" value="Pantothenate synthetase"/>
    <property type="match status" value="1"/>
</dbReference>
<comment type="subunit">
    <text evidence="9">Homodimer.</text>
</comment>
<comment type="catalytic activity">
    <reaction evidence="8 9">
        <text>(R)-pantoate + beta-alanine + ATP = (R)-pantothenate + AMP + diphosphate + H(+)</text>
        <dbReference type="Rhea" id="RHEA:10912"/>
        <dbReference type="ChEBI" id="CHEBI:15378"/>
        <dbReference type="ChEBI" id="CHEBI:15980"/>
        <dbReference type="ChEBI" id="CHEBI:29032"/>
        <dbReference type="ChEBI" id="CHEBI:30616"/>
        <dbReference type="ChEBI" id="CHEBI:33019"/>
        <dbReference type="ChEBI" id="CHEBI:57966"/>
        <dbReference type="ChEBI" id="CHEBI:456215"/>
        <dbReference type="EC" id="6.3.2.1"/>
    </reaction>
</comment>
<dbReference type="EC" id="6.3.2.1" evidence="9"/>
<dbReference type="HAMAP" id="MF_00158">
    <property type="entry name" value="PanC"/>
    <property type="match status" value="1"/>
</dbReference>
<keyword evidence="6 9" id="KW-0547">Nucleotide-binding</keyword>
<feature type="binding site" evidence="9">
    <location>
        <position position="176"/>
    </location>
    <ligand>
        <name>ATP</name>
        <dbReference type="ChEBI" id="CHEBI:30616"/>
    </ligand>
</feature>
<dbReference type="GO" id="GO:0015940">
    <property type="term" value="P:pantothenate biosynthetic process"/>
    <property type="evidence" value="ECO:0007669"/>
    <property type="project" value="UniProtKB-UniRule"/>
</dbReference>
<feature type="binding site" evidence="9">
    <location>
        <position position="153"/>
    </location>
    <ligand>
        <name>(R)-pantoate</name>
        <dbReference type="ChEBI" id="CHEBI:15980"/>
    </ligand>
</feature>
<comment type="subcellular location">
    <subcellularLocation>
        <location evidence="9">Cytoplasm</location>
    </subcellularLocation>
</comment>
<evidence type="ECO:0000256" key="3">
    <source>
        <dbReference type="ARBA" id="ARBA00022490"/>
    </source>
</evidence>
<comment type="caution">
    <text evidence="10">The sequence shown here is derived from an EMBL/GenBank/DDBJ whole genome shotgun (WGS) entry which is preliminary data.</text>
</comment>
<protein>
    <recommendedName>
        <fullName evidence="9">Pantothenate synthetase</fullName>
        <shortName evidence="9">PS</shortName>
        <ecNumber evidence="9">6.3.2.1</ecNumber>
    </recommendedName>
    <alternativeName>
        <fullName evidence="9">Pantoate--beta-alanine ligase</fullName>
    </alternativeName>
    <alternativeName>
        <fullName evidence="9">Pantoate-activating enzyme</fullName>
    </alternativeName>
</protein>
<evidence type="ECO:0000256" key="5">
    <source>
        <dbReference type="ARBA" id="ARBA00022655"/>
    </source>
</evidence>
<dbReference type="Gene3D" id="3.30.1300.10">
    <property type="entry name" value="Pantoate-beta-alanine ligase, C-terminal domain"/>
    <property type="match status" value="1"/>
</dbReference>
<reference evidence="10" key="1">
    <citation type="submission" date="2019-07" db="EMBL/GenBank/DDBJ databases">
        <title>Phylogenomic Reclassification of ATCC Bacillus Strains and Various Taxa within the Genus Bacillus.</title>
        <authorList>
            <person name="Riojas M.A."/>
            <person name="Frank A.M."/>
            <person name="Fenn S.L."/>
            <person name="King S.P."/>
            <person name="Brower S.M."/>
            <person name="Hazbon M.H."/>
        </authorList>
    </citation>
    <scope>NUCLEOTIDE SEQUENCE</scope>
    <source>
        <strain evidence="10">NR-12239</strain>
    </source>
</reference>
<dbReference type="RefSeq" id="WP_098604130.1">
    <property type="nucleotide sequence ID" value="NZ_JARMDG010000088.1"/>
</dbReference>
<organism evidence="10 11">
    <name type="scientific">Bacillus pseudomycoides</name>
    <dbReference type="NCBI Taxonomy" id="64104"/>
    <lineage>
        <taxon>Bacteria</taxon>
        <taxon>Bacillati</taxon>
        <taxon>Bacillota</taxon>
        <taxon>Bacilli</taxon>
        <taxon>Bacillales</taxon>
        <taxon>Bacillaceae</taxon>
        <taxon>Bacillus</taxon>
        <taxon>Bacillus cereus group</taxon>
    </lineage>
</organism>
<dbReference type="Gene3D" id="3.40.50.620">
    <property type="entry name" value="HUPs"/>
    <property type="match status" value="1"/>
</dbReference>
<evidence type="ECO:0000256" key="9">
    <source>
        <dbReference type="HAMAP-Rule" id="MF_00158"/>
    </source>
</evidence>
<keyword evidence="3 9" id="KW-0963">Cytoplasm</keyword>
<evidence type="ECO:0000313" key="10">
    <source>
        <dbReference type="EMBL" id="MDR4326854.1"/>
    </source>
</evidence>
<feature type="binding site" evidence="9">
    <location>
        <begin position="30"/>
        <end position="37"/>
    </location>
    <ligand>
        <name>ATP</name>
        <dbReference type="ChEBI" id="CHEBI:30616"/>
    </ligand>
</feature>
<evidence type="ECO:0000256" key="7">
    <source>
        <dbReference type="ARBA" id="ARBA00022840"/>
    </source>
</evidence>
<sequence>MNIVTTVQEMQQIASEIRASGKDSGFVPTMGYLHEGHATLLRQAREENEVVILSVFVNPLQFGPNEDLDRYPRDIERDEKVAKEAGVDYLFYPSVEEMYPAEQTTKVEVIKRTDVLCGKQRPIHFAGVATVLMKLFNITMPKRAYFGMKDAQQVAVIQGFVRDFNIPITIVPVDIVREEDGLARSSRNVYLSEKEREEAPHLYQSLCIAKKRIEAGERNPQIITRLVKEYIEENTQGIVDYADLYAYPTLTEVETIGGRIILAIAVKFDNARLIDNITLTVE</sequence>
<dbReference type="InterPro" id="IPR014729">
    <property type="entry name" value="Rossmann-like_a/b/a_fold"/>
</dbReference>
<evidence type="ECO:0000256" key="2">
    <source>
        <dbReference type="ARBA" id="ARBA00009256"/>
    </source>
</evidence>
<dbReference type="NCBIfam" id="TIGR00018">
    <property type="entry name" value="panC"/>
    <property type="match status" value="1"/>
</dbReference>